<feature type="domain" description="Beta-galactosidase 1-like first all-beta" evidence="3">
    <location>
        <begin position="47"/>
        <end position="155"/>
    </location>
</feature>
<evidence type="ECO:0000313" key="5">
    <source>
        <dbReference type="EMBL" id="WQD38523.1"/>
    </source>
</evidence>
<dbReference type="InterPro" id="IPR048912">
    <property type="entry name" value="BetaGal1-like_ABD1"/>
</dbReference>
<keyword evidence="6" id="KW-1185">Reference proteome</keyword>
<dbReference type="SUPFAM" id="SSF49785">
    <property type="entry name" value="Galactose-binding domain-like"/>
    <property type="match status" value="1"/>
</dbReference>
<dbReference type="RefSeq" id="WP_211316440.1">
    <property type="nucleotide sequence ID" value="NZ_CP139960.1"/>
</dbReference>
<dbReference type="EMBL" id="CP139960">
    <property type="protein sequence ID" value="WQD38523.1"/>
    <property type="molecule type" value="Genomic_DNA"/>
</dbReference>
<dbReference type="InterPro" id="IPR048913">
    <property type="entry name" value="BetaGal_gal-bd"/>
</dbReference>
<gene>
    <name evidence="5" type="ORF">U0035_22885</name>
</gene>
<organism evidence="5 6">
    <name type="scientific">Niabella yanshanensis</name>
    <dbReference type="NCBI Taxonomy" id="577386"/>
    <lineage>
        <taxon>Bacteria</taxon>
        <taxon>Pseudomonadati</taxon>
        <taxon>Bacteroidota</taxon>
        <taxon>Chitinophagia</taxon>
        <taxon>Chitinophagales</taxon>
        <taxon>Chitinophagaceae</taxon>
        <taxon>Niabella</taxon>
    </lineage>
</organism>
<dbReference type="Pfam" id="PF21317">
    <property type="entry name" value="BetaGal_ABD_1"/>
    <property type="match status" value="1"/>
</dbReference>
<evidence type="ECO:0000259" key="3">
    <source>
        <dbReference type="Pfam" id="PF21317"/>
    </source>
</evidence>
<evidence type="ECO:0000259" key="4">
    <source>
        <dbReference type="Pfam" id="PF21467"/>
    </source>
</evidence>
<sequence>MMKRTGMAIMAAVVNVMFLQAQEIKITEYTTLEQVYDAPVKSEKSLPFNELNKESGYVLYEAIIKVNSNGEVLELENVRDYAAVYTDSTLQGTITDNDKKLPLNITAGEYTLRIYTENIGRITYGPEILDNSKGLFGGMKLDGVTIKNWTITPLNIREADVQHLKFSTAKAGKLPGFYKGIFDVTIPKDQYLDMSGWGMGEVWINGQYIGAYWEKEKLQSIQVVADLLQKGKNEVVVFEMKNNNQKTIRLTEKPVFK</sequence>
<dbReference type="InterPro" id="IPR001944">
    <property type="entry name" value="Glycoside_Hdrlase_35"/>
</dbReference>
<evidence type="ECO:0000313" key="6">
    <source>
        <dbReference type="Proteomes" id="UP001325680"/>
    </source>
</evidence>
<dbReference type="Pfam" id="PF21467">
    <property type="entry name" value="BetaGal_gal-bd"/>
    <property type="match status" value="1"/>
</dbReference>
<keyword evidence="2" id="KW-0326">Glycosidase</keyword>
<reference evidence="5 6" key="1">
    <citation type="submission" date="2023-12" db="EMBL/GenBank/DDBJ databases">
        <title>Genome sequencing and assembly of bacterial species from a model synthetic community.</title>
        <authorList>
            <person name="Hogle S.L."/>
        </authorList>
    </citation>
    <scope>NUCLEOTIDE SEQUENCE [LARGE SCALE GENOMIC DNA]</scope>
    <source>
        <strain evidence="5 6">HAMBI_3031</strain>
    </source>
</reference>
<dbReference type="Gene3D" id="2.60.120.260">
    <property type="entry name" value="Galactose-binding domain-like"/>
    <property type="match status" value="1"/>
</dbReference>
<evidence type="ECO:0000256" key="2">
    <source>
        <dbReference type="ARBA" id="ARBA00023295"/>
    </source>
</evidence>
<protein>
    <recommendedName>
        <fullName evidence="7">Beta-galactosidase</fullName>
    </recommendedName>
</protein>
<keyword evidence="1" id="KW-0378">Hydrolase</keyword>
<feature type="domain" description="Beta-galactosidase galactose-binding" evidence="4">
    <location>
        <begin position="175"/>
        <end position="233"/>
    </location>
</feature>
<evidence type="ECO:0008006" key="7">
    <source>
        <dbReference type="Google" id="ProtNLM"/>
    </source>
</evidence>
<name>A0ABZ0W5F7_9BACT</name>
<dbReference type="InterPro" id="IPR008979">
    <property type="entry name" value="Galactose-bd-like_sf"/>
</dbReference>
<accession>A0ABZ0W5F7</accession>
<dbReference type="Proteomes" id="UP001325680">
    <property type="component" value="Chromosome"/>
</dbReference>
<dbReference type="PANTHER" id="PTHR23421">
    <property type="entry name" value="BETA-GALACTOSIDASE RELATED"/>
    <property type="match status" value="1"/>
</dbReference>
<proteinExistence type="predicted"/>
<evidence type="ECO:0000256" key="1">
    <source>
        <dbReference type="ARBA" id="ARBA00022801"/>
    </source>
</evidence>